<keyword evidence="3" id="KW-1185">Reference proteome</keyword>
<sequence>MCIPGRLGSATNLDRAKLQPVLGTEFQSFSESRERRRKCRDSGEAWRRYNGTAKNGRRDATRSRRGRADERRNATRTRLTRRRWDDGEPAREKRRQRGG</sequence>
<feature type="compositionally biased region" description="Basic and acidic residues" evidence="1">
    <location>
        <begin position="56"/>
        <end position="73"/>
    </location>
</feature>
<feature type="region of interest" description="Disordered" evidence="1">
    <location>
        <begin position="40"/>
        <end position="99"/>
    </location>
</feature>
<gene>
    <name evidence="2" type="ORF">PIB30_011279</name>
</gene>
<protein>
    <submittedName>
        <fullName evidence="2">Uncharacterized protein</fullName>
    </submittedName>
</protein>
<feature type="compositionally biased region" description="Basic and acidic residues" evidence="1">
    <location>
        <begin position="82"/>
        <end position="91"/>
    </location>
</feature>
<proteinExistence type="predicted"/>
<comment type="caution">
    <text evidence="2">The sequence shown here is derived from an EMBL/GenBank/DDBJ whole genome shotgun (WGS) entry which is preliminary data.</text>
</comment>
<name>A0ABU6V443_9FABA</name>
<evidence type="ECO:0000256" key="1">
    <source>
        <dbReference type="SAM" id="MobiDB-lite"/>
    </source>
</evidence>
<dbReference type="EMBL" id="JASCZI010151062">
    <property type="protein sequence ID" value="MED6168390.1"/>
    <property type="molecule type" value="Genomic_DNA"/>
</dbReference>
<evidence type="ECO:0000313" key="2">
    <source>
        <dbReference type="EMBL" id="MED6168390.1"/>
    </source>
</evidence>
<dbReference type="Proteomes" id="UP001341840">
    <property type="component" value="Unassembled WGS sequence"/>
</dbReference>
<accession>A0ABU6V443</accession>
<reference evidence="2 3" key="1">
    <citation type="journal article" date="2023" name="Plants (Basel)">
        <title>Bridging the Gap: Combining Genomics and Transcriptomics Approaches to Understand Stylosanthes scabra, an Orphan Legume from the Brazilian Caatinga.</title>
        <authorList>
            <person name="Ferreira-Neto J.R.C."/>
            <person name="da Silva M.D."/>
            <person name="Binneck E."/>
            <person name="de Melo N.F."/>
            <person name="da Silva R.H."/>
            <person name="de Melo A.L.T.M."/>
            <person name="Pandolfi V."/>
            <person name="Bustamante F.O."/>
            <person name="Brasileiro-Vidal A.C."/>
            <person name="Benko-Iseppon A.M."/>
        </authorList>
    </citation>
    <scope>NUCLEOTIDE SEQUENCE [LARGE SCALE GENOMIC DNA]</scope>
    <source>
        <tissue evidence="2">Leaves</tissue>
    </source>
</reference>
<evidence type="ECO:0000313" key="3">
    <source>
        <dbReference type="Proteomes" id="UP001341840"/>
    </source>
</evidence>
<organism evidence="2 3">
    <name type="scientific">Stylosanthes scabra</name>
    <dbReference type="NCBI Taxonomy" id="79078"/>
    <lineage>
        <taxon>Eukaryota</taxon>
        <taxon>Viridiplantae</taxon>
        <taxon>Streptophyta</taxon>
        <taxon>Embryophyta</taxon>
        <taxon>Tracheophyta</taxon>
        <taxon>Spermatophyta</taxon>
        <taxon>Magnoliopsida</taxon>
        <taxon>eudicotyledons</taxon>
        <taxon>Gunneridae</taxon>
        <taxon>Pentapetalae</taxon>
        <taxon>rosids</taxon>
        <taxon>fabids</taxon>
        <taxon>Fabales</taxon>
        <taxon>Fabaceae</taxon>
        <taxon>Papilionoideae</taxon>
        <taxon>50 kb inversion clade</taxon>
        <taxon>dalbergioids sensu lato</taxon>
        <taxon>Dalbergieae</taxon>
        <taxon>Pterocarpus clade</taxon>
        <taxon>Stylosanthes</taxon>
    </lineage>
</organism>